<feature type="transmembrane region" description="Helical" evidence="1">
    <location>
        <begin position="6"/>
        <end position="23"/>
    </location>
</feature>
<evidence type="ECO:0000313" key="3">
    <source>
        <dbReference type="Proteomes" id="UP000790347"/>
    </source>
</evidence>
<reference evidence="2" key="1">
    <citation type="submission" date="2013-05" db="EMBL/GenBank/DDBJ databases">
        <authorList>
            <person name="Yim A.K.Y."/>
            <person name="Chan T.F."/>
            <person name="Ji K.M."/>
            <person name="Liu X.Y."/>
            <person name="Zhou J.W."/>
            <person name="Li R.Q."/>
            <person name="Yang K.Y."/>
            <person name="Li J."/>
            <person name="Li M."/>
            <person name="Law P.T.W."/>
            <person name="Wu Y.L."/>
            <person name="Cai Z.L."/>
            <person name="Qin H."/>
            <person name="Bao Y."/>
            <person name="Leung R.K.K."/>
            <person name="Ng P.K.S."/>
            <person name="Zou J."/>
            <person name="Zhong X.J."/>
            <person name="Ran P.X."/>
            <person name="Zhong N.S."/>
            <person name="Liu Z.G."/>
            <person name="Tsui S.K.W."/>
        </authorList>
    </citation>
    <scope>NUCLEOTIDE SEQUENCE</scope>
    <source>
        <strain evidence="2">Derf</strain>
        <tissue evidence="2">Whole organism</tissue>
    </source>
</reference>
<keyword evidence="3" id="KW-1185">Reference proteome</keyword>
<keyword evidence="1" id="KW-1133">Transmembrane helix</keyword>
<keyword evidence="1" id="KW-0812">Transmembrane</keyword>
<gene>
    <name evidence="2" type="ORF">DERF_009152</name>
</gene>
<comment type="caution">
    <text evidence="2">The sequence shown here is derived from an EMBL/GenBank/DDBJ whole genome shotgun (WGS) entry which is preliminary data.</text>
</comment>
<accession>A0A922L296</accession>
<reference evidence="2" key="2">
    <citation type="journal article" date="2022" name="Res Sq">
        <title>Comparative Genomics Reveals Insights into the Divergent Evolution of Astigmatic Mites and Household Pest Adaptations.</title>
        <authorList>
            <person name="Xiong Q."/>
            <person name="Wan A.T.-Y."/>
            <person name="Liu X.-Y."/>
            <person name="Fung C.S.-H."/>
            <person name="Xiao X."/>
            <person name="Malainual N."/>
            <person name="Hou J."/>
            <person name="Wang L."/>
            <person name="Wang M."/>
            <person name="Yang K."/>
            <person name="Cui Y."/>
            <person name="Leung E."/>
            <person name="Nong W."/>
            <person name="Shin S.-K."/>
            <person name="Au S."/>
            <person name="Jeong K.Y."/>
            <person name="Chew F.T."/>
            <person name="Hui J."/>
            <person name="Leung T.F."/>
            <person name="Tungtrongchitr A."/>
            <person name="Zhong N."/>
            <person name="Liu Z."/>
            <person name="Tsui S."/>
        </authorList>
    </citation>
    <scope>NUCLEOTIDE SEQUENCE</scope>
    <source>
        <strain evidence="2">Derf</strain>
        <tissue evidence="2">Whole organism</tissue>
    </source>
</reference>
<dbReference type="AlphaFoldDB" id="A0A922L296"/>
<keyword evidence="1" id="KW-0472">Membrane</keyword>
<proteinExistence type="predicted"/>
<sequence>MGFIIYLQNVLDTQFFIFIALFTNKRYVQNRFKIKFQELLNEVNSSYNSLLYKICPLVKPAEMFCKGL</sequence>
<dbReference type="EMBL" id="ASGP02000004">
    <property type="protein sequence ID" value="KAH9510636.1"/>
    <property type="molecule type" value="Genomic_DNA"/>
</dbReference>
<dbReference type="Proteomes" id="UP000790347">
    <property type="component" value="Unassembled WGS sequence"/>
</dbReference>
<protein>
    <submittedName>
        <fullName evidence="2">Uncharacterized protein</fullName>
    </submittedName>
</protein>
<evidence type="ECO:0000256" key="1">
    <source>
        <dbReference type="SAM" id="Phobius"/>
    </source>
</evidence>
<evidence type="ECO:0000313" key="2">
    <source>
        <dbReference type="EMBL" id="KAH9510636.1"/>
    </source>
</evidence>
<organism evidence="2 3">
    <name type="scientific">Dermatophagoides farinae</name>
    <name type="common">American house dust mite</name>
    <dbReference type="NCBI Taxonomy" id="6954"/>
    <lineage>
        <taxon>Eukaryota</taxon>
        <taxon>Metazoa</taxon>
        <taxon>Ecdysozoa</taxon>
        <taxon>Arthropoda</taxon>
        <taxon>Chelicerata</taxon>
        <taxon>Arachnida</taxon>
        <taxon>Acari</taxon>
        <taxon>Acariformes</taxon>
        <taxon>Sarcoptiformes</taxon>
        <taxon>Astigmata</taxon>
        <taxon>Psoroptidia</taxon>
        <taxon>Analgoidea</taxon>
        <taxon>Pyroglyphidae</taxon>
        <taxon>Dermatophagoidinae</taxon>
        <taxon>Dermatophagoides</taxon>
    </lineage>
</organism>
<name>A0A922L296_DERFA</name>